<reference evidence="1 2" key="1">
    <citation type="submission" date="2018-08" db="EMBL/GenBank/DDBJ databases">
        <title>Genome sequencing of Agrobacterium vitis strain ICMP 10754.</title>
        <authorList>
            <person name="Visnovsky S.B."/>
            <person name="Pitman A.R."/>
        </authorList>
    </citation>
    <scope>NUCLEOTIDE SEQUENCE [LARGE SCALE GENOMIC DNA]</scope>
    <source>
        <strain evidence="1 2">ICMP 10754</strain>
    </source>
</reference>
<dbReference type="AlphaFoldDB" id="A0A368NWT1"/>
<accession>A0A368NWT1</accession>
<protein>
    <recommendedName>
        <fullName evidence="3">DUF1127 domain-containing protein</fullName>
    </recommendedName>
</protein>
<sequence length="94" mass="11074">MMFLPPQDQKVLRRDQRKELSMAYISHSSPSRLFTSTAVLVESALHAISTWFSQLESWRQHRAMEKALAEAPFDMRKDLGWPAHDTWQTRRDMV</sequence>
<comment type="caution">
    <text evidence="1">The sequence shown here is derived from an EMBL/GenBank/DDBJ whole genome shotgun (WGS) entry which is preliminary data.</text>
</comment>
<dbReference type="EMBL" id="QUSG01000007">
    <property type="protein sequence ID" value="KAA3526599.1"/>
    <property type="molecule type" value="Genomic_DNA"/>
</dbReference>
<gene>
    <name evidence="1" type="ORF">DXT89_14590</name>
</gene>
<evidence type="ECO:0000313" key="1">
    <source>
        <dbReference type="EMBL" id="KAA3526599.1"/>
    </source>
</evidence>
<name>A0A368NWT1_AGRVI</name>
<evidence type="ECO:0008006" key="3">
    <source>
        <dbReference type="Google" id="ProtNLM"/>
    </source>
</evidence>
<proteinExistence type="predicted"/>
<organism evidence="1 2">
    <name type="scientific">Agrobacterium vitis</name>
    <name type="common">Rhizobium vitis</name>
    <dbReference type="NCBI Taxonomy" id="373"/>
    <lineage>
        <taxon>Bacteria</taxon>
        <taxon>Pseudomonadati</taxon>
        <taxon>Pseudomonadota</taxon>
        <taxon>Alphaproteobacteria</taxon>
        <taxon>Hyphomicrobiales</taxon>
        <taxon>Rhizobiaceae</taxon>
        <taxon>Rhizobium/Agrobacterium group</taxon>
        <taxon>Agrobacterium</taxon>
    </lineage>
</organism>
<evidence type="ECO:0000313" key="2">
    <source>
        <dbReference type="Proteomes" id="UP000436911"/>
    </source>
</evidence>
<dbReference type="Proteomes" id="UP000436911">
    <property type="component" value="Unassembled WGS sequence"/>
</dbReference>